<evidence type="ECO:0000313" key="5">
    <source>
        <dbReference type="Proteomes" id="UP001368500"/>
    </source>
</evidence>
<accession>A0ABU9BHA0</accession>
<dbReference type="Gene3D" id="3.40.50.1820">
    <property type="entry name" value="alpha/beta hydrolase"/>
    <property type="match status" value="2"/>
</dbReference>
<evidence type="ECO:0000313" key="4">
    <source>
        <dbReference type="EMBL" id="MEK8029101.1"/>
    </source>
</evidence>
<dbReference type="InterPro" id="IPR003386">
    <property type="entry name" value="LACT/PDAT_acylTrfase"/>
</dbReference>
<evidence type="ECO:0000259" key="3">
    <source>
        <dbReference type="Pfam" id="PF24096"/>
    </source>
</evidence>
<organism evidence="4 5">
    <name type="scientific">Pseudaquabacterium rugosum</name>
    <dbReference type="NCBI Taxonomy" id="2984194"/>
    <lineage>
        <taxon>Bacteria</taxon>
        <taxon>Pseudomonadati</taxon>
        <taxon>Pseudomonadota</taxon>
        <taxon>Betaproteobacteria</taxon>
        <taxon>Burkholderiales</taxon>
        <taxon>Sphaerotilaceae</taxon>
        <taxon>Pseudaquabacterium</taxon>
    </lineage>
</organism>
<name>A0ABU9BHA0_9BURK</name>
<feature type="domain" description="CHAT" evidence="2">
    <location>
        <begin position="1309"/>
        <end position="1610"/>
    </location>
</feature>
<dbReference type="InterPro" id="IPR055803">
    <property type="entry name" value="DUF7379"/>
</dbReference>
<dbReference type="Pfam" id="PF24096">
    <property type="entry name" value="DUF7379"/>
    <property type="match status" value="1"/>
</dbReference>
<proteinExistence type="predicted"/>
<comment type="caution">
    <text evidence="4">The sequence shown here is derived from an EMBL/GenBank/DDBJ whole genome shotgun (WGS) entry which is preliminary data.</text>
</comment>
<dbReference type="Proteomes" id="UP001368500">
    <property type="component" value="Unassembled WGS sequence"/>
</dbReference>
<dbReference type="Pfam" id="PF12770">
    <property type="entry name" value="CHAT"/>
    <property type="match status" value="1"/>
</dbReference>
<feature type="compositionally biased region" description="Gly residues" evidence="1">
    <location>
        <begin position="1001"/>
        <end position="1013"/>
    </location>
</feature>
<keyword evidence="5" id="KW-1185">Reference proteome</keyword>
<feature type="region of interest" description="Disordered" evidence="1">
    <location>
        <begin position="964"/>
        <end position="983"/>
    </location>
</feature>
<evidence type="ECO:0000256" key="1">
    <source>
        <dbReference type="SAM" id="MobiDB-lite"/>
    </source>
</evidence>
<gene>
    <name evidence="4" type="ORF">AACH11_24355</name>
</gene>
<dbReference type="InterPro" id="IPR029058">
    <property type="entry name" value="AB_hydrolase_fold"/>
</dbReference>
<feature type="region of interest" description="Disordered" evidence="1">
    <location>
        <begin position="121"/>
        <end position="159"/>
    </location>
</feature>
<feature type="compositionally biased region" description="Low complexity" evidence="1">
    <location>
        <begin position="17"/>
        <end position="32"/>
    </location>
</feature>
<dbReference type="PANTHER" id="PTHR37946">
    <property type="entry name" value="SLL1969 PROTEIN"/>
    <property type="match status" value="1"/>
</dbReference>
<feature type="region of interest" description="Disordered" evidence="1">
    <location>
        <begin position="994"/>
        <end position="1022"/>
    </location>
</feature>
<reference evidence="4 5" key="1">
    <citation type="submission" date="2024-04" db="EMBL/GenBank/DDBJ databases">
        <title>Novel species of the genus Ideonella isolated from streams.</title>
        <authorList>
            <person name="Lu H."/>
        </authorList>
    </citation>
    <scope>NUCLEOTIDE SEQUENCE [LARGE SCALE GENOMIC DNA]</scope>
    <source>
        <strain evidence="4 5">BYS139W</strain>
    </source>
</reference>
<sequence>MATSSKRPVRKTIPRKAAAASAQTSPPAASEALPTAPPAPRRITFLVRGRPDAQRGLTPVDADGDEVVHAWRLSSEARRAGSAAATEQRLEAVVGEHIVRLVAADGPELFLHPETARELLNATAPDPDPDTDPERPAQRTRSGGTDATGAPAPLDADTVRVHPRLVLPGAGTGPSPAAQRGLLGDLKDWVIDRFEVLKPALPSSLTTALASAAGELAAERIIQWRDGMVTPGVYALQARVAPTPFQPQGLAPLQTLPARPDQRPILVLIHGTFVDTSSTFSKLWGVQQGATGALVQRLFEAYDHAVYALDHRTLGDNPFENARPLVEALEDGAVLHLVSHSRGGLVAEALARLIDLPLDQAATLDTAFQGVDEQLAADAKALHARLHAKRIRVGRIVRAACPARGTVLASGRLDVYLSAIAWLLQRSELPGITAFTEFTKAVARGRMDPRLAPGLRAMMPGSAFVQWLNSAVDTPVTAELRVVAGDLQADGFLSLLKTLAADAFYQCDNDLVVHTASMYGGAPREAGASFVLHQGGDASHFEYFSTPELARAIVDGLTEAQPPHFRATGPESWAGRDASGVRGVGLGIGGWTGGERPDQPERPALVLLPGICGSTLDRDDKPLWVGWRLLGGLDKLAYAPGQDRIIASGVIERYYAKLARHLESTHQVTVHPYDWRAPIPEAARGLTEHLRGLLDARSRSGQPVRVLAHSMGGLVVRAVQLHDPALWNRLLAQPEGRVLMLGTPNGGSWAPMQMLSDDDDFGRTLTAFGAPLSGGKARQMIAGFPGLLQMQDGLLDPALNLGSQAGWQALADADRDFTRQQNHWQRGGDVDDSHRDLHEVQWGLPDTALLQAARQLRQDFDNQRDHLAPEQARKMLLVVGTAPKTPAGVRVLPGQGVRYLNAPEGGDGRVTHRNACLPGVATWQAGAVHGDLPSLDSAFPAYQELLEQGRTQLLPAFALKVPATGSRAQSEGPGTAVPPQPTEWLPRLRELDATLPPLRGGTEGSGSGRTGGRGPRRQPGPLQVTVVHGNLRYVDRPLFIGHYQSSTLSGTEKVVDEEIGNQNTLSSALRLQAGHYPDRVGMHQGFQRLPALDGSTRPLPEAVVVGLGVEGDLSEAQLTHSVRLAVLDWLQRLHERNACARHEQRPLHKPDIAAVLLGSGGIGIAPGTSARAIVKAVMLANQRAAEVQWPTVADLQLIELYLDRATEAWQALRPVGGSLSGLTLSPAILPANGGKLRPLDGGYRGASRDLVRVVGAGQGRLEFTMDSRRARSEVRGNSTQVALVREMVRAAVPPADADPETLRRRPTPQALGRTLFQLLVPPAVEPHLLDCTELQLDLDDATAALPWELLDPRPDPRDTSSGEPWALRSGLLRSLQMQDERSAGLRDSVGTDDVLVIGDPLLTNPRYRPLPGALEEARAVADRLGQPCSDAPMTVRSCLQQDALNTITALHERDWRIVHIAGHGYWGQGANEQESGGGVVLSGDGVYLGPAEVCSLRAVPELVFVNCCHLASVVPVKDDQLKALEHFEHGTFASGVARELIRQGVRCVVAAGWPVDDNAAKTFATRFYDTLLHGRSFADAVRDARRKTWEQEKAEARNGTTWAAYQCYGDPAWRLTERVAGPTAAPRPEDRYAGIASAFGLKVALESLEMDARWERNRIAAGRADLAWLDARFGERYGNRGDMAEAFARTWLHHDEVDKALRWYERACGANDGLASLHAQQEMANQAARSALERLRARRGRTTLGVADIEDTLAVIDRALDRLNALVAQRPTMEVHSLVGSAWKRRLMALDLHPTPPEQARTTAQDHMSAAYALARDASASLPASKQLYPMQNLLAADLRRVFILAARPDETTLHALRQQLEACRRLAWADELPDEWQTAARVELALQAALLEERDGEIATVIAQIRTLQRRQPDPKLWRTQLDQLDFLLPADTRPALRRMGQPVKDLLRQLAG</sequence>
<feature type="domain" description="DUF7379" evidence="3">
    <location>
        <begin position="266"/>
        <end position="354"/>
    </location>
</feature>
<dbReference type="SUPFAM" id="SSF53474">
    <property type="entry name" value="alpha/beta-Hydrolases"/>
    <property type="match status" value="2"/>
</dbReference>
<dbReference type="PANTHER" id="PTHR37946:SF1">
    <property type="entry name" value="SLL1969 PROTEIN"/>
    <property type="match status" value="1"/>
</dbReference>
<dbReference type="RefSeq" id="WP_341376888.1">
    <property type="nucleotide sequence ID" value="NZ_JBBUTF010000040.1"/>
</dbReference>
<dbReference type="Pfam" id="PF02450">
    <property type="entry name" value="LCAT"/>
    <property type="match status" value="1"/>
</dbReference>
<dbReference type="InterPro" id="IPR024983">
    <property type="entry name" value="CHAT_dom"/>
</dbReference>
<evidence type="ECO:0000259" key="2">
    <source>
        <dbReference type="Pfam" id="PF12770"/>
    </source>
</evidence>
<dbReference type="EMBL" id="JBBUTF010000040">
    <property type="protein sequence ID" value="MEK8029101.1"/>
    <property type="molecule type" value="Genomic_DNA"/>
</dbReference>
<feature type="region of interest" description="Disordered" evidence="1">
    <location>
        <begin position="1"/>
        <end position="41"/>
    </location>
</feature>
<protein>
    <submittedName>
        <fullName evidence="4">CHAT domain-containing protein</fullName>
    </submittedName>
</protein>